<keyword evidence="1" id="KW-0805">Transcription regulation</keyword>
<reference evidence="5" key="1">
    <citation type="submission" date="2022-01" db="EMBL/GenBank/DDBJ databases">
        <authorList>
            <person name="Wang Y."/>
        </authorList>
    </citation>
    <scope>NUCLEOTIDE SEQUENCE</scope>
    <source>
        <strain evidence="5">WB101</strain>
    </source>
</reference>
<evidence type="ECO:0000256" key="3">
    <source>
        <dbReference type="ARBA" id="ARBA00023163"/>
    </source>
</evidence>
<reference evidence="5" key="2">
    <citation type="submission" date="2024-05" db="EMBL/GenBank/DDBJ databases">
        <title>Rhodohalobacter halophilus gen. nov., sp. nov., a moderately halophilic member of the family Balneolaceae.</title>
        <authorList>
            <person name="Xia J."/>
        </authorList>
    </citation>
    <scope>NUCLEOTIDE SEQUENCE</scope>
    <source>
        <strain evidence="5">WB101</strain>
    </source>
</reference>
<dbReference type="PANTHER" id="PTHR43280:SF2">
    <property type="entry name" value="HTH-TYPE TRANSCRIPTIONAL REGULATOR EXSA"/>
    <property type="match status" value="1"/>
</dbReference>
<evidence type="ECO:0000256" key="1">
    <source>
        <dbReference type="ARBA" id="ARBA00023015"/>
    </source>
</evidence>
<proteinExistence type="predicted"/>
<dbReference type="Proteomes" id="UP001165366">
    <property type="component" value="Unassembled WGS sequence"/>
</dbReference>
<name>A0ABS9KBN2_9BACT</name>
<accession>A0ABS9KBN2</accession>
<keyword evidence="3" id="KW-0804">Transcription</keyword>
<dbReference type="Gene3D" id="1.10.10.60">
    <property type="entry name" value="Homeodomain-like"/>
    <property type="match status" value="2"/>
</dbReference>
<evidence type="ECO:0000256" key="2">
    <source>
        <dbReference type="ARBA" id="ARBA00023125"/>
    </source>
</evidence>
<comment type="caution">
    <text evidence="5">The sequence shown here is derived from an EMBL/GenBank/DDBJ whole genome shotgun (WGS) entry which is preliminary data.</text>
</comment>
<feature type="domain" description="HTH araC/xylS-type" evidence="4">
    <location>
        <begin position="10"/>
        <end position="110"/>
    </location>
</feature>
<evidence type="ECO:0000313" key="5">
    <source>
        <dbReference type="EMBL" id="MCG2588241.1"/>
    </source>
</evidence>
<dbReference type="InterPro" id="IPR009057">
    <property type="entry name" value="Homeodomain-like_sf"/>
</dbReference>
<keyword evidence="2" id="KW-0238">DNA-binding</keyword>
<dbReference type="SMART" id="SM00342">
    <property type="entry name" value="HTH_ARAC"/>
    <property type="match status" value="1"/>
</dbReference>
<gene>
    <name evidence="5" type="ORF">L6773_06660</name>
</gene>
<evidence type="ECO:0000259" key="4">
    <source>
        <dbReference type="PROSITE" id="PS01124"/>
    </source>
</evidence>
<dbReference type="SUPFAM" id="SSF46689">
    <property type="entry name" value="Homeodomain-like"/>
    <property type="match status" value="1"/>
</dbReference>
<dbReference type="EMBL" id="JAKLWS010000006">
    <property type="protein sequence ID" value="MCG2588241.1"/>
    <property type="molecule type" value="Genomic_DNA"/>
</dbReference>
<dbReference type="InterPro" id="IPR018060">
    <property type="entry name" value="HTH_AraC"/>
</dbReference>
<keyword evidence="6" id="KW-1185">Reference proteome</keyword>
<dbReference type="RefSeq" id="WP_237853084.1">
    <property type="nucleotide sequence ID" value="NZ_JAKLWS010000006.1"/>
</dbReference>
<dbReference type="PROSITE" id="PS01124">
    <property type="entry name" value="HTH_ARAC_FAMILY_2"/>
    <property type="match status" value="1"/>
</dbReference>
<protein>
    <submittedName>
        <fullName evidence="5">AraC family transcriptional regulator</fullName>
    </submittedName>
</protein>
<organism evidence="5 6">
    <name type="scientific">Rhodohalobacter sulfatireducens</name>
    <dbReference type="NCBI Taxonomy" id="2911366"/>
    <lineage>
        <taxon>Bacteria</taxon>
        <taxon>Pseudomonadati</taxon>
        <taxon>Balneolota</taxon>
        <taxon>Balneolia</taxon>
        <taxon>Balneolales</taxon>
        <taxon>Balneolaceae</taxon>
        <taxon>Rhodohalobacter</taxon>
    </lineage>
</organism>
<dbReference type="PANTHER" id="PTHR43280">
    <property type="entry name" value="ARAC-FAMILY TRANSCRIPTIONAL REGULATOR"/>
    <property type="match status" value="1"/>
</dbReference>
<sequence length="111" mass="12996">MKSDKEVPIEKSIRILQENITKIDRVYEWAEACGFNNPKKFSRLFRNHFGERPSVVMKKMKVDKAIELLSNGEDLSNYEIALKIGKRDEKALNHFIRQQTGNPPENYKSKK</sequence>
<evidence type="ECO:0000313" key="6">
    <source>
        <dbReference type="Proteomes" id="UP001165366"/>
    </source>
</evidence>